<dbReference type="Gene3D" id="3.40.30.10">
    <property type="entry name" value="Glutaredoxin"/>
    <property type="match status" value="1"/>
</dbReference>
<dbReference type="Pfam" id="PF00578">
    <property type="entry name" value="AhpC-TSA"/>
    <property type="match status" value="1"/>
</dbReference>
<evidence type="ECO:0000256" key="1">
    <source>
        <dbReference type="ARBA" id="ARBA00004196"/>
    </source>
</evidence>
<evidence type="ECO:0000313" key="8">
    <source>
        <dbReference type="Proteomes" id="UP000761574"/>
    </source>
</evidence>
<keyword evidence="5" id="KW-0732">Signal</keyword>
<keyword evidence="4" id="KW-0676">Redox-active center</keyword>
<keyword evidence="3" id="KW-1015">Disulfide bond</keyword>
<feature type="signal peptide" evidence="5">
    <location>
        <begin position="1"/>
        <end position="22"/>
    </location>
</feature>
<reference evidence="7 8" key="1">
    <citation type="submission" date="2021-05" db="EMBL/GenBank/DDBJ databases">
        <title>Molecular characterization for Shewanella algae harboring chromosomal blaOXA-55-like strains isolated from clinical and environment sample.</title>
        <authorList>
            <person name="Ohama Y."/>
            <person name="Aoki K."/>
            <person name="Harada S."/>
            <person name="Moriya K."/>
            <person name="Ishii Y."/>
            <person name="Tateda K."/>
        </authorList>
    </citation>
    <scope>NUCLEOTIDE SEQUENCE [LARGE SCALE GENOMIC DNA]</scope>
    <source>
        <strain evidence="7 8">LMG 23746</strain>
    </source>
</reference>
<evidence type="ECO:0000256" key="3">
    <source>
        <dbReference type="ARBA" id="ARBA00023157"/>
    </source>
</evidence>
<dbReference type="InterPro" id="IPR013766">
    <property type="entry name" value="Thioredoxin_domain"/>
</dbReference>
<evidence type="ECO:0000313" key="7">
    <source>
        <dbReference type="EMBL" id="GIU43506.1"/>
    </source>
</evidence>
<dbReference type="CDD" id="cd02966">
    <property type="entry name" value="TlpA_like_family"/>
    <property type="match status" value="1"/>
</dbReference>
<feature type="domain" description="Thioredoxin" evidence="6">
    <location>
        <begin position="48"/>
        <end position="189"/>
    </location>
</feature>
<protein>
    <recommendedName>
        <fullName evidence="6">Thioredoxin domain-containing protein</fullName>
    </recommendedName>
</protein>
<comment type="subcellular location">
    <subcellularLocation>
        <location evidence="1">Cell envelope</location>
    </subcellularLocation>
</comment>
<comment type="caution">
    <text evidence="7">The sequence shown here is derived from an EMBL/GenBank/DDBJ whole genome shotgun (WGS) entry which is preliminary data.</text>
</comment>
<dbReference type="InterPro" id="IPR000866">
    <property type="entry name" value="AhpC/TSA"/>
</dbReference>
<name>A0ABQ4P7L0_9GAMM</name>
<dbReference type="EMBL" id="BPFB01000006">
    <property type="protein sequence ID" value="GIU43506.1"/>
    <property type="molecule type" value="Genomic_DNA"/>
</dbReference>
<dbReference type="PROSITE" id="PS51352">
    <property type="entry name" value="THIOREDOXIN_2"/>
    <property type="match status" value="1"/>
</dbReference>
<gene>
    <name evidence="7" type="primary">sirH</name>
    <name evidence="7" type="ORF">TUM4630_06950</name>
</gene>
<evidence type="ECO:0000256" key="4">
    <source>
        <dbReference type="ARBA" id="ARBA00023284"/>
    </source>
</evidence>
<keyword evidence="2" id="KW-0201">Cytochrome c-type biogenesis</keyword>
<keyword evidence="8" id="KW-1185">Reference proteome</keyword>
<sequence length="197" mass="22259">MTKQLLAIIGLLMLLTMGQSQAAMPNEKVYATGDNLPKPMIMSRFIEMQHARKVSEVPFETLEGAKVNLSDYRGNLVLVNLWATWCAPCIKEIPMMDKIRRDNLTNKLVVLPLSIDEQYDQVAAFLTRHNLGDYPTLVDPQRQIDKMLPADVVPATYVFDGDGNLIGFLRGYLDWGDKEVQPYLEQLTAKYASPSRP</sequence>
<organism evidence="7 8">
    <name type="scientific">Shewanella algidipiscicola</name>
    <dbReference type="NCBI Taxonomy" id="614070"/>
    <lineage>
        <taxon>Bacteria</taxon>
        <taxon>Pseudomonadati</taxon>
        <taxon>Pseudomonadota</taxon>
        <taxon>Gammaproteobacteria</taxon>
        <taxon>Alteromonadales</taxon>
        <taxon>Shewanellaceae</taxon>
        <taxon>Shewanella</taxon>
    </lineage>
</organism>
<feature type="chain" id="PRO_5046146973" description="Thioredoxin domain-containing protein" evidence="5">
    <location>
        <begin position="23"/>
        <end position="197"/>
    </location>
</feature>
<dbReference type="PANTHER" id="PTHR42852">
    <property type="entry name" value="THIOL:DISULFIDE INTERCHANGE PROTEIN DSBE"/>
    <property type="match status" value="1"/>
</dbReference>
<dbReference type="RefSeq" id="WP_110455654.1">
    <property type="nucleotide sequence ID" value="NZ_BPFB01000006.1"/>
</dbReference>
<dbReference type="SUPFAM" id="SSF52833">
    <property type="entry name" value="Thioredoxin-like"/>
    <property type="match status" value="1"/>
</dbReference>
<accession>A0ABQ4P7L0</accession>
<dbReference type="PANTHER" id="PTHR42852:SF6">
    <property type="entry name" value="THIOL:DISULFIDE INTERCHANGE PROTEIN DSBE"/>
    <property type="match status" value="1"/>
</dbReference>
<dbReference type="InterPro" id="IPR036249">
    <property type="entry name" value="Thioredoxin-like_sf"/>
</dbReference>
<evidence type="ECO:0000256" key="5">
    <source>
        <dbReference type="SAM" id="SignalP"/>
    </source>
</evidence>
<evidence type="ECO:0000256" key="2">
    <source>
        <dbReference type="ARBA" id="ARBA00022748"/>
    </source>
</evidence>
<proteinExistence type="predicted"/>
<evidence type="ECO:0000259" key="6">
    <source>
        <dbReference type="PROSITE" id="PS51352"/>
    </source>
</evidence>
<dbReference type="Proteomes" id="UP000761574">
    <property type="component" value="Unassembled WGS sequence"/>
</dbReference>
<dbReference type="InterPro" id="IPR050553">
    <property type="entry name" value="Thioredoxin_ResA/DsbE_sf"/>
</dbReference>